<dbReference type="EMBL" id="JALDAX010000004">
    <property type="protein sequence ID" value="MCI3240912.1"/>
    <property type="molecule type" value="Genomic_DNA"/>
</dbReference>
<gene>
    <name evidence="3" type="ORF">MQN93_14425</name>
</gene>
<dbReference type="Proteomes" id="UP001165270">
    <property type="component" value="Unassembled WGS sequence"/>
</dbReference>
<evidence type="ECO:0000313" key="4">
    <source>
        <dbReference type="Proteomes" id="UP001165270"/>
    </source>
</evidence>
<accession>A0ABS9XJ36</accession>
<feature type="compositionally biased region" description="Low complexity" evidence="1">
    <location>
        <begin position="119"/>
        <end position="156"/>
    </location>
</feature>
<evidence type="ECO:0000256" key="1">
    <source>
        <dbReference type="SAM" id="MobiDB-lite"/>
    </source>
</evidence>
<feature type="compositionally biased region" description="Low complexity" evidence="1">
    <location>
        <begin position="54"/>
        <end position="64"/>
    </location>
</feature>
<organism evidence="3 4">
    <name type="scientific">Streptomyces spinosisporus</name>
    <dbReference type="NCBI Taxonomy" id="2927582"/>
    <lineage>
        <taxon>Bacteria</taxon>
        <taxon>Bacillati</taxon>
        <taxon>Actinomycetota</taxon>
        <taxon>Actinomycetes</taxon>
        <taxon>Kitasatosporales</taxon>
        <taxon>Streptomycetaceae</taxon>
        <taxon>Streptomyces</taxon>
    </lineage>
</organism>
<feature type="chain" id="PRO_5045329283" description="Secreted protein" evidence="2">
    <location>
        <begin position="37"/>
        <end position="255"/>
    </location>
</feature>
<sequence length="255" mass="24916">MLRGTSGTPRTTGTHGRRGAVTVASAAVVCLGAALAACGGGGTDGGYVATGAAGGAPTTSASAAPRGGVTLVPLDGDPERGDSPSGGGSSGDAAGDLPPGSVPAGSAPAGTVPAPPAGTPSAGDDSGAKSARTTPASPSTTETPGRTAPAGPTGPADLSWSEPERKATDKRWCEDVALTFTNSGGTAVRSGTVTFGTHVIGALGIDWATVTSDVRLPAPIDAGAHRKKTWTVCVDAWRVPLGMHIETKDVTVRWK</sequence>
<comment type="caution">
    <text evidence="3">The sequence shown here is derived from an EMBL/GenBank/DDBJ whole genome shotgun (WGS) entry which is preliminary data.</text>
</comment>
<name>A0ABS9XJ36_9ACTN</name>
<keyword evidence="2" id="KW-0732">Signal</keyword>
<reference evidence="3" key="1">
    <citation type="submission" date="2022-03" db="EMBL/GenBank/DDBJ databases">
        <title>Streptomyces 7R015 and 7R016 isolated from Barleria lupulina in Thailand.</title>
        <authorList>
            <person name="Kanchanasin P."/>
            <person name="Phongsopitanun W."/>
            <person name="Tanasupawat S."/>
        </authorList>
    </citation>
    <scope>NUCLEOTIDE SEQUENCE</scope>
    <source>
        <strain evidence="3">7R016</strain>
    </source>
</reference>
<feature type="region of interest" description="Disordered" evidence="1">
    <location>
        <begin position="54"/>
        <end position="169"/>
    </location>
</feature>
<evidence type="ECO:0000313" key="3">
    <source>
        <dbReference type="EMBL" id="MCI3240912.1"/>
    </source>
</evidence>
<keyword evidence="4" id="KW-1185">Reference proteome</keyword>
<evidence type="ECO:0000256" key="2">
    <source>
        <dbReference type="SAM" id="SignalP"/>
    </source>
</evidence>
<proteinExistence type="predicted"/>
<feature type="signal peptide" evidence="2">
    <location>
        <begin position="1"/>
        <end position="36"/>
    </location>
</feature>
<evidence type="ECO:0008006" key="5">
    <source>
        <dbReference type="Google" id="ProtNLM"/>
    </source>
</evidence>
<feature type="compositionally biased region" description="Low complexity" evidence="1">
    <location>
        <begin position="91"/>
        <end position="112"/>
    </location>
</feature>
<protein>
    <recommendedName>
        <fullName evidence="5">Secreted protein</fullName>
    </recommendedName>
</protein>